<name>A0A2Z4FQ24_9DELT</name>
<dbReference type="EC" id="6.1.1.-" evidence="7"/>
<dbReference type="PRINTS" id="PR00987">
    <property type="entry name" value="TRNASYNTHGLU"/>
</dbReference>
<evidence type="ECO:0000256" key="1">
    <source>
        <dbReference type="ARBA" id="ARBA00022598"/>
    </source>
</evidence>
<comment type="cofactor">
    <cofactor evidence="7">
        <name>Zn(2+)</name>
        <dbReference type="ChEBI" id="CHEBI:29105"/>
    </cofactor>
    <text evidence="7">Binds 1 zinc ion per subunit.</text>
</comment>
<reference evidence="8 9" key="1">
    <citation type="submission" date="2018-06" db="EMBL/GenBank/DDBJ databases">
        <title>Lujinxingia sediminis gen. nov. sp. nov., a new facultative anaerobic member of the class Deltaproteobacteria, and proposal of Lujinxingaceae fam. nov.</title>
        <authorList>
            <person name="Guo L.-Y."/>
            <person name="Li C.-M."/>
            <person name="Wang S."/>
            <person name="Du Z.-J."/>
        </authorList>
    </citation>
    <scope>NUCLEOTIDE SEQUENCE [LARGE SCALE GENOMIC DNA]</scope>
    <source>
        <strain evidence="8 9">FA350</strain>
    </source>
</reference>
<accession>A0A2Z4FQ24</accession>
<dbReference type="InterPro" id="IPR022380">
    <property type="entry name" value="Glu-Q_tRNA(Asp)_Synthase"/>
</dbReference>
<dbReference type="InterPro" id="IPR014729">
    <property type="entry name" value="Rossmann-like_a/b/a_fold"/>
</dbReference>
<comment type="similarity">
    <text evidence="7">Belongs to the class-I aminoacyl-tRNA synthetase family. GluQ subfamily.</text>
</comment>
<dbReference type="GO" id="GO:0006400">
    <property type="term" value="P:tRNA modification"/>
    <property type="evidence" value="ECO:0007669"/>
    <property type="project" value="InterPro"/>
</dbReference>
<evidence type="ECO:0000313" key="8">
    <source>
        <dbReference type="EMBL" id="AWV90756.1"/>
    </source>
</evidence>
<dbReference type="PANTHER" id="PTHR43311:SF1">
    <property type="entry name" value="GLUTAMYL-Q TRNA(ASP) SYNTHETASE"/>
    <property type="match status" value="1"/>
</dbReference>
<feature type="binding site" evidence="7">
    <location>
        <position position="128"/>
    </location>
    <ligand>
        <name>Zn(2+)</name>
        <dbReference type="ChEBI" id="CHEBI:29105"/>
    </ligand>
</feature>
<feature type="binding site" evidence="7">
    <location>
        <position position="274"/>
    </location>
    <ligand>
        <name>ATP</name>
        <dbReference type="ChEBI" id="CHEBI:30616"/>
    </ligand>
</feature>
<feature type="binding site" evidence="7">
    <location>
        <position position="148"/>
    </location>
    <ligand>
        <name>Zn(2+)</name>
        <dbReference type="ChEBI" id="CHEBI:29105"/>
    </ligand>
</feature>
<evidence type="ECO:0000256" key="7">
    <source>
        <dbReference type="HAMAP-Rule" id="MF_01428"/>
    </source>
</evidence>
<feature type="binding site" evidence="7">
    <location>
        <position position="126"/>
    </location>
    <ligand>
        <name>Zn(2+)</name>
        <dbReference type="ChEBI" id="CHEBI:29105"/>
    </ligand>
</feature>
<dbReference type="HAMAP" id="MF_01428">
    <property type="entry name" value="Glu_Q_tRNA_synth"/>
    <property type="match status" value="1"/>
</dbReference>
<feature type="binding site" evidence="7">
    <location>
        <begin position="21"/>
        <end position="25"/>
    </location>
    <ligand>
        <name>L-glutamate</name>
        <dbReference type="ChEBI" id="CHEBI:29985"/>
    </ligand>
</feature>
<keyword evidence="1 7" id="KW-0436">Ligase</keyword>
<dbReference type="PANTHER" id="PTHR43311">
    <property type="entry name" value="GLUTAMATE--TRNA LIGASE"/>
    <property type="match status" value="1"/>
</dbReference>
<evidence type="ECO:0000256" key="2">
    <source>
        <dbReference type="ARBA" id="ARBA00022723"/>
    </source>
</evidence>
<organism evidence="8 9">
    <name type="scientific">Bradymonas sediminis</name>
    <dbReference type="NCBI Taxonomy" id="1548548"/>
    <lineage>
        <taxon>Bacteria</taxon>
        <taxon>Deltaproteobacteria</taxon>
        <taxon>Bradymonadales</taxon>
        <taxon>Bradymonadaceae</taxon>
        <taxon>Bradymonas</taxon>
    </lineage>
</organism>
<dbReference type="Proteomes" id="UP000249799">
    <property type="component" value="Chromosome"/>
</dbReference>
<dbReference type="GO" id="GO:0008270">
    <property type="term" value="F:zinc ion binding"/>
    <property type="evidence" value="ECO:0007669"/>
    <property type="project" value="UniProtKB-UniRule"/>
</dbReference>
<dbReference type="PROSITE" id="PS00178">
    <property type="entry name" value="AA_TRNA_LIGASE_I"/>
    <property type="match status" value="1"/>
</dbReference>
<comment type="function">
    <text evidence="7">Catalyzes the tRNA-independent activation of glutamate in presence of ATP and the subsequent transfer of glutamate onto a tRNA(Asp). Glutamate is transferred on the 2-amino-5-(4,5-dihydroxy-2-cyclopenten-1-yl) moiety of the queuosine in the wobble position of the QUC anticodon.</text>
</comment>
<feature type="binding site" evidence="7">
    <location>
        <position position="215"/>
    </location>
    <ligand>
        <name>L-glutamate</name>
        <dbReference type="ChEBI" id="CHEBI:29985"/>
    </ligand>
</feature>
<feature type="binding site" evidence="7">
    <location>
        <position position="233"/>
    </location>
    <ligand>
        <name>L-glutamate</name>
        <dbReference type="ChEBI" id="CHEBI:29985"/>
    </ligand>
</feature>
<dbReference type="GO" id="GO:0004818">
    <property type="term" value="F:glutamate-tRNA ligase activity"/>
    <property type="evidence" value="ECO:0007669"/>
    <property type="project" value="TreeGrafter"/>
</dbReference>
<evidence type="ECO:0000256" key="6">
    <source>
        <dbReference type="ARBA" id="ARBA00023146"/>
    </source>
</evidence>
<sequence length="337" mass="38049">MNYDELLQKSNALRLKTPRARYAPSPTGPLHLGNVRTALLAWLQARLVGGVFIMRNEDLDTNRVIEGSAGRIYEDLRWLGLDWDEGEDVGGPVGSYVQSERTALYREALDRLRALRHDGHPAVFRCYCSRRDVREAASAPHQYGRLIYPGTCRGLSEAEEDAVREEKPDRIPIWRFWMPRRRVCVQDEVAGEFCQQLDEEVGDFVLRRADDLFAYQLAVVVDDALMGVTDVLRGRDLLSSTPRQIALFEALGFAVPTFWHVPLMRDESGERMSKREESLSLQTLRANGKTPDQVVGRLAHSIGLAAPGERISAQDLLGRLSLDDFKDALRRASDSDK</sequence>
<keyword evidence="4 7" id="KW-0862">Zinc</keyword>
<dbReference type="GO" id="GO:0005524">
    <property type="term" value="F:ATP binding"/>
    <property type="evidence" value="ECO:0007669"/>
    <property type="project" value="UniProtKB-KW"/>
</dbReference>
<dbReference type="InterPro" id="IPR049940">
    <property type="entry name" value="GluQ/Sye"/>
</dbReference>
<dbReference type="GO" id="GO:0006424">
    <property type="term" value="P:glutamyl-tRNA aminoacylation"/>
    <property type="evidence" value="ECO:0007669"/>
    <property type="project" value="InterPro"/>
</dbReference>
<dbReference type="NCBIfam" id="NF004315">
    <property type="entry name" value="PRK05710.1-4"/>
    <property type="match status" value="1"/>
</dbReference>
<feature type="binding site" evidence="7">
    <location>
        <position position="152"/>
    </location>
    <ligand>
        <name>Zn(2+)</name>
        <dbReference type="ChEBI" id="CHEBI:29105"/>
    </ligand>
</feature>
<dbReference type="InterPro" id="IPR000924">
    <property type="entry name" value="Glu/Gln-tRNA-synth"/>
</dbReference>
<dbReference type="NCBIfam" id="NF004314">
    <property type="entry name" value="PRK05710.1-3"/>
    <property type="match status" value="1"/>
</dbReference>
<dbReference type="GO" id="GO:0005829">
    <property type="term" value="C:cytosol"/>
    <property type="evidence" value="ECO:0007669"/>
    <property type="project" value="TreeGrafter"/>
</dbReference>
<dbReference type="EMBL" id="CP030032">
    <property type="protein sequence ID" value="AWV90756.1"/>
    <property type="molecule type" value="Genomic_DNA"/>
</dbReference>
<proteinExistence type="inferred from homology"/>
<evidence type="ECO:0000256" key="3">
    <source>
        <dbReference type="ARBA" id="ARBA00022741"/>
    </source>
</evidence>
<keyword evidence="5 7" id="KW-0067">ATP-binding</keyword>
<dbReference type="RefSeq" id="WP_111336393.1">
    <property type="nucleotide sequence ID" value="NZ_CP030032.1"/>
</dbReference>
<evidence type="ECO:0000256" key="5">
    <source>
        <dbReference type="ARBA" id="ARBA00022840"/>
    </source>
</evidence>
<keyword evidence="2 7" id="KW-0479">Metal-binding</keyword>
<keyword evidence="9" id="KW-1185">Reference proteome</keyword>
<gene>
    <name evidence="7 8" type="primary">gluQ</name>
    <name evidence="8" type="ORF">DN745_16110</name>
</gene>
<dbReference type="AlphaFoldDB" id="A0A2Z4FQ24"/>
<keyword evidence="6 7" id="KW-0030">Aminoacyl-tRNA synthetase</keyword>
<dbReference type="InterPro" id="IPR020058">
    <property type="entry name" value="Glu/Gln-tRNA-synth_Ib_cat-dom"/>
</dbReference>
<dbReference type="Pfam" id="PF00749">
    <property type="entry name" value="tRNA-synt_1c"/>
    <property type="match status" value="1"/>
</dbReference>
<feature type="short sequence motif" description="'KMSKS' region" evidence="7">
    <location>
        <begin position="271"/>
        <end position="275"/>
    </location>
</feature>
<feature type="short sequence motif" description="'HIGH' region" evidence="7">
    <location>
        <begin position="24"/>
        <end position="34"/>
    </location>
</feature>
<dbReference type="SUPFAM" id="SSF52374">
    <property type="entry name" value="Nucleotidylyl transferase"/>
    <property type="match status" value="1"/>
</dbReference>
<evidence type="ECO:0000313" key="9">
    <source>
        <dbReference type="Proteomes" id="UP000249799"/>
    </source>
</evidence>
<dbReference type="InterPro" id="IPR001412">
    <property type="entry name" value="aa-tRNA-synth_I_CS"/>
</dbReference>
<feature type="binding site" evidence="7">
    <location>
        <position position="57"/>
    </location>
    <ligand>
        <name>L-glutamate</name>
        <dbReference type="ChEBI" id="CHEBI:29985"/>
    </ligand>
</feature>
<protein>
    <recommendedName>
        <fullName evidence="7">Glutamyl-Q tRNA(Asp) synthetase</fullName>
        <shortName evidence="7">Glu-Q-RSs</shortName>
        <ecNumber evidence="7">6.1.1.-</ecNumber>
    </recommendedName>
</protein>
<dbReference type="NCBIfam" id="TIGR03838">
    <property type="entry name" value="queuosine_YadB"/>
    <property type="match status" value="1"/>
</dbReference>
<dbReference type="Gene3D" id="3.40.50.620">
    <property type="entry name" value="HUPs"/>
    <property type="match status" value="1"/>
</dbReference>
<dbReference type="KEGG" id="bsed:DN745_16110"/>
<dbReference type="OrthoDB" id="9807503at2"/>
<evidence type="ECO:0000256" key="4">
    <source>
        <dbReference type="ARBA" id="ARBA00022833"/>
    </source>
</evidence>
<keyword evidence="3 7" id="KW-0547">Nucleotide-binding</keyword>